<sequence length="668" mass="74705">MGRSPFWVTGIDSRMTAIKAMLCLFEKFRLLFITSIQRTSRDPAKKEMPNNSVLPLFLVLLVTFHWTLCQCFVLPTFREFQDFFKRASKSPTDGNHCSHQCCPKFCLKKLQLLKLVRSDMVRTVVDMVQLMNTSQPASNEEHFNEAAVTKSITVDDETIIRVPARSPSVMEQSLGLLRPFFGNIDPWRAILYRDPPLLSVDLADGYSQENDMTKPTLSSDSFKDNFFKSTNHDNQLLDELEAEPVAERRPASLVIYRIIDQQVEEAERWRQCATILKIFVPNFADQKFIISTLGFDHIRRMGSQQGCHQVHGGNYDDRVIKSGEQVTGSFDQIVLDGRFVQLIAKLHLRVHVAVPSPVQVCQRADEAGQVSRLGDVFVGQRIRGNVAFVILIQVTETHRHREHDQAHEEHIVKHISGIGAYDRKRAELKQIQIGKCDFAEQGRRPSPQAGITLPVLGVGEGDNAEQHVRGEEAQIAGEGVAEAFRKPTPSEQVEQASKRVQDGVHGDPVGADEKVGVRPVDPRAHPQLVQRLHGEALGEKFPLVRADGHVESWQHISTVESFAACLLEQHPDLVLSLATAGKFAHQNTNSFPDVEIEALFAAVICNQPVQTSAENETSLNRIPLTNVQQSTFAGQGKRLVSVNDSQLTRTAVFPAVGEAQFTFAVRQL</sequence>
<protein>
    <submittedName>
        <fullName evidence="3">Uncharacterized protein</fullName>
    </submittedName>
</protein>
<evidence type="ECO:0000313" key="4">
    <source>
        <dbReference type="Proteomes" id="UP000054815"/>
    </source>
</evidence>
<comment type="caution">
    <text evidence="3">The sequence shown here is derived from an EMBL/GenBank/DDBJ whole genome shotgun (WGS) entry which is preliminary data.</text>
</comment>
<feature type="compositionally biased region" description="Basic and acidic residues" evidence="1">
    <location>
        <begin position="496"/>
        <end position="519"/>
    </location>
</feature>
<dbReference type="AlphaFoldDB" id="A0A0V0XP68"/>
<gene>
    <name evidence="2" type="ORF">T4E_1871</name>
    <name evidence="3" type="ORF">T4E_7097</name>
</gene>
<evidence type="ECO:0000313" key="2">
    <source>
        <dbReference type="EMBL" id="KRX89688.1"/>
    </source>
</evidence>
<evidence type="ECO:0000256" key="1">
    <source>
        <dbReference type="SAM" id="MobiDB-lite"/>
    </source>
</evidence>
<reference evidence="3 4" key="1">
    <citation type="submission" date="2015-01" db="EMBL/GenBank/DDBJ databases">
        <title>Evolution of Trichinella species and genotypes.</title>
        <authorList>
            <person name="Korhonen P.K."/>
            <person name="Edoardo P."/>
            <person name="Giuseppe L.R."/>
            <person name="Gasser R.B."/>
        </authorList>
    </citation>
    <scope>NUCLEOTIDE SEQUENCE [LARGE SCALE GENOMIC DNA]</scope>
    <source>
        <strain evidence="3">ISS141</strain>
    </source>
</reference>
<evidence type="ECO:0000313" key="3">
    <source>
        <dbReference type="EMBL" id="KRX89689.1"/>
    </source>
</evidence>
<dbReference type="EMBL" id="JYDU01000189">
    <property type="protein sequence ID" value="KRX89688.1"/>
    <property type="molecule type" value="Genomic_DNA"/>
</dbReference>
<dbReference type="EMBL" id="JYDU01000189">
    <property type="protein sequence ID" value="KRX89689.1"/>
    <property type="molecule type" value="Genomic_DNA"/>
</dbReference>
<dbReference type="Proteomes" id="UP000054815">
    <property type="component" value="Unassembled WGS sequence"/>
</dbReference>
<proteinExistence type="predicted"/>
<feature type="region of interest" description="Disordered" evidence="1">
    <location>
        <begin position="488"/>
        <end position="519"/>
    </location>
</feature>
<accession>A0A0V0XP68</accession>
<organism evidence="3 4">
    <name type="scientific">Trichinella pseudospiralis</name>
    <name type="common">Parasitic roundworm</name>
    <dbReference type="NCBI Taxonomy" id="6337"/>
    <lineage>
        <taxon>Eukaryota</taxon>
        <taxon>Metazoa</taxon>
        <taxon>Ecdysozoa</taxon>
        <taxon>Nematoda</taxon>
        <taxon>Enoplea</taxon>
        <taxon>Dorylaimia</taxon>
        <taxon>Trichinellida</taxon>
        <taxon>Trichinellidae</taxon>
        <taxon>Trichinella</taxon>
    </lineage>
</organism>
<name>A0A0V0XP68_TRIPS</name>